<comment type="similarity">
    <text evidence="2 10">Belongs to the ABC-4 integral membrane protein family. FtsX subfamily.</text>
</comment>
<keyword evidence="8 10" id="KW-0472">Membrane</keyword>
<evidence type="ECO:0000259" key="13">
    <source>
        <dbReference type="Pfam" id="PF18075"/>
    </source>
</evidence>
<evidence type="ECO:0000256" key="6">
    <source>
        <dbReference type="ARBA" id="ARBA00022692"/>
    </source>
</evidence>
<dbReference type="InterPro" id="IPR040690">
    <property type="entry name" value="FtsX_ECD"/>
</dbReference>
<comment type="subcellular location">
    <subcellularLocation>
        <location evidence="1">Cell membrane</location>
        <topology evidence="1">Multi-pass membrane protein</topology>
    </subcellularLocation>
</comment>
<feature type="transmembrane region" description="Helical" evidence="11">
    <location>
        <begin position="270"/>
        <end position="295"/>
    </location>
</feature>
<dbReference type="Gene3D" id="3.30.70.3040">
    <property type="match status" value="1"/>
</dbReference>
<dbReference type="GO" id="GO:0051301">
    <property type="term" value="P:cell division"/>
    <property type="evidence" value="ECO:0007669"/>
    <property type="project" value="UniProtKB-KW"/>
</dbReference>
<keyword evidence="7 11" id="KW-1133">Transmembrane helix</keyword>
<dbReference type="GO" id="GO:0005886">
    <property type="term" value="C:plasma membrane"/>
    <property type="evidence" value="ECO:0007669"/>
    <property type="project" value="UniProtKB-SubCell"/>
</dbReference>
<keyword evidence="6 11" id="KW-0812">Transmembrane</keyword>
<keyword evidence="9 10" id="KW-0131">Cell cycle</keyword>
<accession>A0A7C4R2R5</accession>
<sequence>MFSFKLLKNAAQSIIRNKWLTFATVTVMTLTLFTISVFIVLNLLVNSTIETVKSKIDLEVYFKDEVTEDMILDIKKEVSKLPEVKEAQYITKEDAVKIFKEKYKGDSSLSEAVSETPDSLPASLRIGFYKAEDIETINKMFRGGKYDAVTDDTSYENNGNTINALIAFSSYIKKGGLGLSLVFLITSLIVVLNTIRMTMYTRREEIEIMKLVGATNWYIRWPFVLEGAFYGFISMIIASIALLICFKFGGPYLIGYLEEFSVGFVDALNNYGIMILLWQFAVSVFVGVVSASIAIGRYLRV</sequence>
<feature type="domain" description="ABC3 transporter permease C-terminal" evidence="12">
    <location>
        <begin position="179"/>
        <end position="279"/>
    </location>
</feature>
<evidence type="ECO:0000256" key="8">
    <source>
        <dbReference type="ARBA" id="ARBA00023136"/>
    </source>
</evidence>
<dbReference type="InterPro" id="IPR003838">
    <property type="entry name" value="ABC3_permease_C"/>
</dbReference>
<dbReference type="AlphaFoldDB" id="A0A7C4R2R5"/>
<dbReference type="Pfam" id="PF18075">
    <property type="entry name" value="FtsX_ECD"/>
    <property type="match status" value="1"/>
</dbReference>
<dbReference type="PANTHER" id="PTHR47755">
    <property type="entry name" value="CELL DIVISION PROTEIN FTSX"/>
    <property type="match status" value="1"/>
</dbReference>
<dbReference type="EMBL" id="DSYQ01000001">
    <property type="protein sequence ID" value="HGT70675.1"/>
    <property type="molecule type" value="Genomic_DNA"/>
</dbReference>
<evidence type="ECO:0000256" key="9">
    <source>
        <dbReference type="ARBA" id="ARBA00023306"/>
    </source>
</evidence>
<evidence type="ECO:0000313" key="14">
    <source>
        <dbReference type="EMBL" id="HGT70675.1"/>
    </source>
</evidence>
<keyword evidence="5 10" id="KW-0132">Cell division</keyword>
<evidence type="ECO:0000256" key="11">
    <source>
        <dbReference type="SAM" id="Phobius"/>
    </source>
</evidence>
<reference evidence="14" key="1">
    <citation type="journal article" date="2020" name="mSystems">
        <title>Genome- and Community-Level Interaction Insights into Carbon Utilization and Element Cycling Functions of Hydrothermarchaeota in Hydrothermal Sediment.</title>
        <authorList>
            <person name="Zhou Z."/>
            <person name="Liu Y."/>
            <person name="Xu W."/>
            <person name="Pan J."/>
            <person name="Luo Z.H."/>
            <person name="Li M."/>
        </authorList>
    </citation>
    <scope>NUCLEOTIDE SEQUENCE [LARGE SCALE GENOMIC DNA]</scope>
    <source>
        <strain evidence="14">SpSt-579</strain>
    </source>
</reference>
<dbReference type="PIRSF" id="PIRSF003097">
    <property type="entry name" value="FtsX"/>
    <property type="match status" value="1"/>
</dbReference>
<name>A0A7C4R2R5_UNCC3</name>
<keyword evidence="4 10" id="KW-1003">Cell membrane</keyword>
<organism evidence="14">
    <name type="scientific">candidate division CPR3 bacterium</name>
    <dbReference type="NCBI Taxonomy" id="2268181"/>
    <lineage>
        <taxon>Bacteria</taxon>
        <taxon>Bacteria division CPR3</taxon>
    </lineage>
</organism>
<evidence type="ECO:0000256" key="2">
    <source>
        <dbReference type="ARBA" id="ARBA00007379"/>
    </source>
</evidence>
<feature type="transmembrane region" description="Helical" evidence="11">
    <location>
        <begin position="228"/>
        <end position="250"/>
    </location>
</feature>
<protein>
    <recommendedName>
        <fullName evidence="3 10">Cell division protein FtsX</fullName>
    </recommendedName>
</protein>
<feature type="domain" description="FtsX extracellular" evidence="13">
    <location>
        <begin position="58"/>
        <end position="142"/>
    </location>
</feature>
<evidence type="ECO:0000256" key="5">
    <source>
        <dbReference type="ARBA" id="ARBA00022618"/>
    </source>
</evidence>
<feature type="transmembrane region" description="Helical" evidence="11">
    <location>
        <begin position="177"/>
        <end position="195"/>
    </location>
</feature>
<evidence type="ECO:0000256" key="10">
    <source>
        <dbReference type="PIRNR" id="PIRNR003097"/>
    </source>
</evidence>
<evidence type="ECO:0000256" key="3">
    <source>
        <dbReference type="ARBA" id="ARBA00021907"/>
    </source>
</evidence>
<gene>
    <name evidence="14" type="ORF">ENT43_00255</name>
</gene>
<evidence type="ECO:0000256" key="7">
    <source>
        <dbReference type="ARBA" id="ARBA00022989"/>
    </source>
</evidence>
<evidence type="ECO:0000256" key="4">
    <source>
        <dbReference type="ARBA" id="ARBA00022475"/>
    </source>
</evidence>
<dbReference type="PANTHER" id="PTHR47755:SF1">
    <property type="entry name" value="CELL DIVISION PROTEIN FTSX"/>
    <property type="match status" value="1"/>
</dbReference>
<dbReference type="Pfam" id="PF02687">
    <property type="entry name" value="FtsX"/>
    <property type="match status" value="1"/>
</dbReference>
<evidence type="ECO:0000256" key="1">
    <source>
        <dbReference type="ARBA" id="ARBA00004651"/>
    </source>
</evidence>
<evidence type="ECO:0000259" key="12">
    <source>
        <dbReference type="Pfam" id="PF02687"/>
    </source>
</evidence>
<proteinExistence type="inferred from homology"/>
<feature type="transmembrane region" description="Helical" evidence="11">
    <location>
        <begin position="20"/>
        <end position="45"/>
    </location>
</feature>
<dbReference type="InterPro" id="IPR004513">
    <property type="entry name" value="FtsX"/>
</dbReference>
<comment type="caution">
    <text evidence="14">The sequence shown here is derived from an EMBL/GenBank/DDBJ whole genome shotgun (WGS) entry which is preliminary data.</text>
</comment>